<feature type="chain" id="PRO_5045182348" description="Lipoprotein" evidence="1">
    <location>
        <begin position="20"/>
        <end position="182"/>
    </location>
</feature>
<keyword evidence="1" id="KW-0732">Signal</keyword>
<keyword evidence="3" id="KW-1185">Reference proteome</keyword>
<gene>
    <name evidence="2" type="ORF">ACFQ1O_03690</name>
</gene>
<accession>A0ABW3HZV5</accession>
<evidence type="ECO:0000256" key="1">
    <source>
        <dbReference type="SAM" id="SignalP"/>
    </source>
</evidence>
<comment type="caution">
    <text evidence="2">The sequence shown here is derived from an EMBL/GenBank/DDBJ whole genome shotgun (WGS) entry which is preliminary data.</text>
</comment>
<organism evidence="2 3">
    <name type="scientific">Pseudofulvibacter geojedonensis</name>
    <dbReference type="NCBI Taxonomy" id="1123758"/>
    <lineage>
        <taxon>Bacteria</taxon>
        <taxon>Pseudomonadati</taxon>
        <taxon>Bacteroidota</taxon>
        <taxon>Flavobacteriia</taxon>
        <taxon>Flavobacteriales</taxon>
        <taxon>Flavobacteriaceae</taxon>
        <taxon>Pseudofulvibacter</taxon>
    </lineage>
</organism>
<reference evidence="3" key="1">
    <citation type="journal article" date="2019" name="Int. J. Syst. Evol. Microbiol.">
        <title>The Global Catalogue of Microorganisms (GCM) 10K type strain sequencing project: providing services to taxonomists for standard genome sequencing and annotation.</title>
        <authorList>
            <consortium name="The Broad Institute Genomics Platform"/>
            <consortium name="The Broad Institute Genome Sequencing Center for Infectious Disease"/>
            <person name="Wu L."/>
            <person name="Ma J."/>
        </authorList>
    </citation>
    <scope>NUCLEOTIDE SEQUENCE [LARGE SCALE GENOMIC DNA]</scope>
    <source>
        <strain evidence="3">CCUG 62114</strain>
    </source>
</reference>
<dbReference type="EMBL" id="JBHTJM010000003">
    <property type="protein sequence ID" value="MFD0963104.1"/>
    <property type="molecule type" value="Genomic_DNA"/>
</dbReference>
<dbReference type="RefSeq" id="WP_377713466.1">
    <property type="nucleotide sequence ID" value="NZ_JBHTJM010000003.1"/>
</dbReference>
<dbReference type="Proteomes" id="UP001596997">
    <property type="component" value="Unassembled WGS sequence"/>
</dbReference>
<protein>
    <recommendedName>
        <fullName evidence="4">Lipoprotein</fullName>
    </recommendedName>
</protein>
<sequence length="182" mass="21200">MKKIISLAFFFLHVSFVFCQGPEKEKRVDDEFPTPIAFPYEYTGEYFGNLNISDNLDTLSNIPTEFSLFESDEKKDEFIYQLTFISGGKKEIKKYKLKIIDEEKGFYVIEDSNGLEFMAVLIKDTLYSTFELDGKITFSTLRFTNTRQVYLKIVLSKKVKNKSKNNLINSNVILVQQAKFTR</sequence>
<proteinExistence type="predicted"/>
<feature type="signal peptide" evidence="1">
    <location>
        <begin position="1"/>
        <end position="19"/>
    </location>
</feature>
<name>A0ABW3HZV5_9FLAO</name>
<evidence type="ECO:0000313" key="2">
    <source>
        <dbReference type="EMBL" id="MFD0963104.1"/>
    </source>
</evidence>
<evidence type="ECO:0000313" key="3">
    <source>
        <dbReference type="Proteomes" id="UP001596997"/>
    </source>
</evidence>
<evidence type="ECO:0008006" key="4">
    <source>
        <dbReference type="Google" id="ProtNLM"/>
    </source>
</evidence>